<feature type="domain" description="Radical SAM core" evidence="7">
    <location>
        <begin position="28"/>
        <end position="243"/>
    </location>
</feature>
<protein>
    <submittedName>
        <fullName evidence="8">Pyruvate formate lyase activating enzyme</fullName>
    </submittedName>
</protein>
<dbReference type="GO" id="GO:0016829">
    <property type="term" value="F:lyase activity"/>
    <property type="evidence" value="ECO:0007669"/>
    <property type="project" value="UniProtKB-KW"/>
</dbReference>
<evidence type="ECO:0000256" key="1">
    <source>
        <dbReference type="ARBA" id="ARBA00001966"/>
    </source>
</evidence>
<sequence length="243" mass="25774">MPTAATRDPADPAGLVIAGIVPFSTVDWPGHLVATVFLQGCPWRCSYCHNPDLQEARAPGSHTWQEVLALLRSRSGMLDGVVLTGGEPTRQAAALEAVRWIRAAGFAVGLHTAGAYPARLAALLPHLDWVGLDMKASAGCYDRVAGAANAARRATASLTLVLQAAAAGLDYEVRTTVAPGMAEDTLELARELHAAGVRHYALQQARAEGTLHLREAHPPGWDEEFAALAEQVGALGFEKFTVR</sequence>
<gene>
    <name evidence="8" type="ORF">ATL40_1561</name>
</gene>
<evidence type="ECO:0000313" key="9">
    <source>
        <dbReference type="Proteomes" id="UP000224915"/>
    </source>
</evidence>
<comment type="caution">
    <text evidence="8">The sequence shown here is derived from an EMBL/GenBank/DDBJ whole genome shotgun (WGS) entry which is preliminary data.</text>
</comment>
<keyword evidence="3" id="KW-0949">S-adenosyl-L-methionine</keyword>
<evidence type="ECO:0000256" key="6">
    <source>
        <dbReference type="ARBA" id="ARBA00023014"/>
    </source>
</evidence>
<keyword evidence="8" id="KW-0456">Lyase</keyword>
<dbReference type="InterPro" id="IPR012840">
    <property type="entry name" value="NrdG2"/>
</dbReference>
<evidence type="ECO:0000256" key="3">
    <source>
        <dbReference type="ARBA" id="ARBA00022691"/>
    </source>
</evidence>
<evidence type="ECO:0000256" key="2">
    <source>
        <dbReference type="ARBA" id="ARBA00022485"/>
    </source>
</evidence>
<dbReference type="SFLD" id="SFLDS00029">
    <property type="entry name" value="Radical_SAM"/>
    <property type="match status" value="1"/>
</dbReference>
<dbReference type="NCBIfam" id="TIGR02495">
    <property type="entry name" value="NrdG2"/>
    <property type="match status" value="1"/>
</dbReference>
<proteinExistence type="predicted"/>
<reference evidence="8 9" key="1">
    <citation type="submission" date="2017-10" db="EMBL/GenBank/DDBJ databases">
        <title>Sequencing the genomes of 1000 actinobacteria strains.</title>
        <authorList>
            <person name="Klenk H.-P."/>
        </authorList>
    </citation>
    <scope>NUCLEOTIDE SEQUENCE [LARGE SCALE GENOMIC DNA]</scope>
    <source>
        <strain evidence="8 9">DSM 21801</strain>
    </source>
</reference>
<dbReference type="GO" id="GO:0051539">
    <property type="term" value="F:4 iron, 4 sulfur cluster binding"/>
    <property type="evidence" value="ECO:0007669"/>
    <property type="project" value="UniProtKB-KW"/>
</dbReference>
<dbReference type="GO" id="GO:0046872">
    <property type="term" value="F:metal ion binding"/>
    <property type="evidence" value="ECO:0007669"/>
    <property type="project" value="UniProtKB-KW"/>
</dbReference>
<keyword evidence="5" id="KW-0408">Iron</keyword>
<dbReference type="InterPro" id="IPR034457">
    <property type="entry name" value="Organic_radical-activating"/>
</dbReference>
<dbReference type="PANTHER" id="PTHR30352:SF13">
    <property type="entry name" value="GLYCYL-RADICAL ENZYME ACTIVATING ENZYME YJJW-RELATED"/>
    <property type="match status" value="1"/>
</dbReference>
<dbReference type="CDD" id="cd01335">
    <property type="entry name" value="Radical_SAM"/>
    <property type="match status" value="1"/>
</dbReference>
<name>A0A2A9D0R7_9MICO</name>
<dbReference type="SFLD" id="SFLDG01094">
    <property type="entry name" value="Uncharacterised_Radical_SAM_Su"/>
    <property type="match status" value="1"/>
</dbReference>
<dbReference type="InterPro" id="IPR058240">
    <property type="entry name" value="rSAM_sf"/>
</dbReference>
<keyword evidence="8" id="KW-0670">Pyruvate</keyword>
<dbReference type="Proteomes" id="UP000224915">
    <property type="component" value="Unassembled WGS sequence"/>
</dbReference>
<dbReference type="InterPro" id="IPR013785">
    <property type="entry name" value="Aldolase_TIM"/>
</dbReference>
<dbReference type="PANTHER" id="PTHR30352">
    <property type="entry name" value="PYRUVATE FORMATE-LYASE-ACTIVATING ENZYME"/>
    <property type="match status" value="1"/>
</dbReference>
<evidence type="ECO:0000256" key="4">
    <source>
        <dbReference type="ARBA" id="ARBA00022723"/>
    </source>
</evidence>
<dbReference type="InterPro" id="IPR007197">
    <property type="entry name" value="rSAM"/>
</dbReference>
<dbReference type="RefSeq" id="WP_098469028.1">
    <property type="nucleotide sequence ID" value="NZ_PDJD01000001.1"/>
</dbReference>
<comment type="cofactor">
    <cofactor evidence="1">
        <name>[4Fe-4S] cluster</name>
        <dbReference type="ChEBI" id="CHEBI:49883"/>
    </cofactor>
</comment>
<dbReference type="AlphaFoldDB" id="A0A2A9D0R7"/>
<dbReference type="OrthoDB" id="9782387at2"/>
<evidence type="ECO:0000259" key="7">
    <source>
        <dbReference type="PROSITE" id="PS51918"/>
    </source>
</evidence>
<dbReference type="EMBL" id="PDJD01000001">
    <property type="protein sequence ID" value="PFG19981.1"/>
    <property type="molecule type" value="Genomic_DNA"/>
</dbReference>
<dbReference type="Gene3D" id="3.20.20.70">
    <property type="entry name" value="Aldolase class I"/>
    <property type="match status" value="1"/>
</dbReference>
<keyword evidence="2" id="KW-0004">4Fe-4S</keyword>
<dbReference type="PROSITE" id="PS51918">
    <property type="entry name" value="RADICAL_SAM"/>
    <property type="match status" value="1"/>
</dbReference>
<keyword evidence="9" id="KW-1185">Reference proteome</keyword>
<dbReference type="Pfam" id="PF04055">
    <property type="entry name" value="Radical_SAM"/>
    <property type="match status" value="1"/>
</dbReference>
<keyword evidence="4" id="KW-0479">Metal-binding</keyword>
<keyword evidence="6" id="KW-0411">Iron-sulfur</keyword>
<accession>A0A2A9D0R7</accession>
<evidence type="ECO:0000313" key="8">
    <source>
        <dbReference type="EMBL" id="PFG19981.1"/>
    </source>
</evidence>
<dbReference type="SUPFAM" id="SSF102114">
    <property type="entry name" value="Radical SAM enzymes"/>
    <property type="match status" value="1"/>
</dbReference>
<organism evidence="8 9">
    <name type="scientific">Serinibacter salmoneus</name>
    <dbReference type="NCBI Taxonomy" id="556530"/>
    <lineage>
        <taxon>Bacteria</taxon>
        <taxon>Bacillati</taxon>
        <taxon>Actinomycetota</taxon>
        <taxon>Actinomycetes</taxon>
        <taxon>Micrococcales</taxon>
        <taxon>Beutenbergiaceae</taxon>
        <taxon>Serinibacter</taxon>
    </lineage>
</organism>
<evidence type="ECO:0000256" key="5">
    <source>
        <dbReference type="ARBA" id="ARBA00023004"/>
    </source>
</evidence>